<dbReference type="Pfam" id="PF13591">
    <property type="entry name" value="MerR_2"/>
    <property type="match status" value="1"/>
</dbReference>
<evidence type="ECO:0000313" key="2">
    <source>
        <dbReference type="Proteomes" id="UP000261082"/>
    </source>
</evidence>
<dbReference type="OrthoDB" id="1494789at2"/>
<dbReference type="EMBL" id="QVID01000002">
    <property type="protein sequence ID" value="RFN58322.1"/>
    <property type="molecule type" value="Genomic_DNA"/>
</dbReference>
<keyword evidence="2" id="KW-1185">Reference proteome</keyword>
<evidence type="ECO:0000313" key="1">
    <source>
        <dbReference type="EMBL" id="RFN58322.1"/>
    </source>
</evidence>
<name>A0A3E1Q875_9FLAO</name>
<proteinExistence type="predicted"/>
<sequence>MAHSNYIQVTTYCKQTNIDRDFVHALEQYGLIEVKITQTEPEIAEDDITEIERMFRLHKELGINLEGIDTLNNLLKRMRRMETELFQLKQRLKLYE</sequence>
<dbReference type="Gene3D" id="1.10.1660.10">
    <property type="match status" value="1"/>
</dbReference>
<dbReference type="AlphaFoldDB" id="A0A3E1Q875"/>
<reference evidence="1 2" key="1">
    <citation type="journal article" date="2007" name="Int. J. Syst. Evol. Microbiol.">
        <title>Marixanthomonas ophiurae gen. nov., sp. nov., a marine bacterium of the family Flavobacteriaceae isolated from a deep-sea brittle star.</title>
        <authorList>
            <person name="Romanenko L.A."/>
            <person name="Uchino M."/>
            <person name="Frolova G.M."/>
            <person name="Mikhailov V.V."/>
        </authorList>
    </citation>
    <scope>NUCLEOTIDE SEQUENCE [LARGE SCALE GENOMIC DNA]</scope>
    <source>
        <strain evidence="1 2">KMM 3046</strain>
    </source>
</reference>
<comment type="caution">
    <text evidence="1">The sequence shown here is derived from an EMBL/GenBank/DDBJ whole genome shotgun (WGS) entry which is preliminary data.</text>
</comment>
<organism evidence="1 2">
    <name type="scientific">Marixanthomonas ophiurae</name>
    <dbReference type="NCBI Taxonomy" id="387659"/>
    <lineage>
        <taxon>Bacteria</taxon>
        <taxon>Pseudomonadati</taxon>
        <taxon>Bacteroidota</taxon>
        <taxon>Flavobacteriia</taxon>
        <taxon>Flavobacteriales</taxon>
        <taxon>Flavobacteriaceae</taxon>
        <taxon>Marixanthomonas</taxon>
    </lineage>
</organism>
<gene>
    <name evidence="1" type="ORF">DZ858_13945</name>
</gene>
<dbReference type="RefSeq" id="WP_117160270.1">
    <property type="nucleotide sequence ID" value="NZ_QVID01000002.1"/>
</dbReference>
<accession>A0A3E1Q875</accession>
<dbReference type="Proteomes" id="UP000261082">
    <property type="component" value="Unassembled WGS sequence"/>
</dbReference>
<protein>
    <submittedName>
        <fullName evidence="1">MerR family transcriptional regulator</fullName>
    </submittedName>
</protein>